<feature type="coiled-coil region" evidence="9">
    <location>
        <begin position="173"/>
        <end position="238"/>
    </location>
</feature>
<comment type="subcellular location">
    <subcellularLocation>
        <location evidence="7">Nucleus outer membrane</location>
        <topology evidence="7">Single-pass type IV membrane protein</topology>
    </subcellularLocation>
</comment>
<evidence type="ECO:0000259" key="11">
    <source>
        <dbReference type="PROSITE" id="PS51049"/>
    </source>
</evidence>
<evidence type="ECO:0000256" key="3">
    <source>
        <dbReference type="ARBA" id="ARBA00022737"/>
    </source>
</evidence>
<feature type="region of interest" description="Disordered" evidence="10">
    <location>
        <begin position="750"/>
        <end position="804"/>
    </location>
</feature>
<dbReference type="GO" id="GO:0005737">
    <property type="term" value="C:cytoplasm"/>
    <property type="evidence" value="ECO:0007669"/>
    <property type="project" value="TreeGrafter"/>
</dbReference>
<evidence type="ECO:0000313" key="12">
    <source>
        <dbReference type="Proteomes" id="UP000515152"/>
    </source>
</evidence>
<dbReference type="Proteomes" id="UP000515152">
    <property type="component" value="Chromosome 15"/>
</dbReference>
<dbReference type="InterPro" id="IPR057933">
    <property type="entry name" value="SYNE3_dom"/>
</dbReference>
<keyword evidence="4" id="KW-1133">Transmembrane helix</keyword>
<dbReference type="InterPro" id="IPR052403">
    <property type="entry name" value="LINC-complex_assoc"/>
</dbReference>
<evidence type="ECO:0000256" key="5">
    <source>
        <dbReference type="ARBA" id="ARBA00023136"/>
    </source>
</evidence>
<keyword evidence="5 8" id="KW-0472">Membrane</keyword>
<evidence type="ECO:0000256" key="9">
    <source>
        <dbReference type="SAM" id="Coils"/>
    </source>
</evidence>
<gene>
    <name evidence="13" type="primary">LOC105892977</name>
</gene>
<dbReference type="GeneID" id="105892977"/>
<dbReference type="InterPro" id="IPR018159">
    <property type="entry name" value="Spectrin/alpha-actinin"/>
</dbReference>
<protein>
    <submittedName>
        <fullName evidence="13">Nesprin-3-like isoform X1</fullName>
    </submittedName>
</protein>
<dbReference type="PANTHER" id="PTHR47535">
    <property type="entry name" value="MUSCLE-SPECIFIC PROTEIN 300 KDA, ISOFORM G"/>
    <property type="match status" value="1"/>
</dbReference>
<feature type="topological domain" description="Perinuclear space" evidence="8">
    <location>
        <begin position="1056"/>
        <end position="1084"/>
    </location>
</feature>
<dbReference type="Pfam" id="PF10541">
    <property type="entry name" value="KASH"/>
    <property type="match status" value="1"/>
</dbReference>
<dbReference type="SMART" id="SM01249">
    <property type="entry name" value="KASH"/>
    <property type="match status" value="1"/>
</dbReference>
<proteinExistence type="inferred from homology"/>
<evidence type="ECO:0000256" key="10">
    <source>
        <dbReference type="SAM" id="MobiDB-lite"/>
    </source>
</evidence>
<organism evidence="12 13">
    <name type="scientific">Clupea harengus</name>
    <name type="common">Atlantic herring</name>
    <dbReference type="NCBI Taxonomy" id="7950"/>
    <lineage>
        <taxon>Eukaryota</taxon>
        <taxon>Metazoa</taxon>
        <taxon>Chordata</taxon>
        <taxon>Craniata</taxon>
        <taxon>Vertebrata</taxon>
        <taxon>Euteleostomi</taxon>
        <taxon>Actinopterygii</taxon>
        <taxon>Neopterygii</taxon>
        <taxon>Teleostei</taxon>
        <taxon>Clupei</taxon>
        <taxon>Clupeiformes</taxon>
        <taxon>Clupeoidei</taxon>
        <taxon>Clupeidae</taxon>
        <taxon>Clupea</taxon>
    </lineage>
</organism>
<evidence type="ECO:0000256" key="1">
    <source>
        <dbReference type="ARBA" id="ARBA00008619"/>
    </source>
</evidence>
<keyword evidence="2 8" id="KW-0812">Transmembrane</keyword>
<evidence type="ECO:0000256" key="8">
    <source>
        <dbReference type="PROSITE-ProRule" id="PRU00385"/>
    </source>
</evidence>
<evidence type="ECO:0000256" key="4">
    <source>
        <dbReference type="ARBA" id="ARBA00022989"/>
    </source>
</evidence>
<feature type="domain" description="KASH" evidence="11">
    <location>
        <begin position="1026"/>
        <end position="1084"/>
    </location>
</feature>
<name>A0A6P8GDX4_CLUHA</name>
<feature type="topological domain" description="Cytoplasmic" evidence="8">
    <location>
        <begin position="1"/>
        <end position="1034"/>
    </location>
</feature>
<keyword evidence="6" id="KW-0539">Nucleus</keyword>
<keyword evidence="3" id="KW-0677">Repeat</keyword>
<dbReference type="InterPro" id="IPR057932">
    <property type="entry name" value="Spectrin_SYNE1_3"/>
</dbReference>
<dbReference type="SMART" id="SM00150">
    <property type="entry name" value="SPEC"/>
    <property type="match status" value="3"/>
</dbReference>
<evidence type="ECO:0000256" key="7">
    <source>
        <dbReference type="ARBA" id="ARBA00046312"/>
    </source>
</evidence>
<accession>A0A6P8GDX4</accession>
<dbReference type="AlphaFoldDB" id="A0A6P8GDX4"/>
<dbReference type="PANTHER" id="PTHR47535:SF2">
    <property type="entry name" value="NESPRIN-3"/>
    <property type="match status" value="1"/>
</dbReference>
<dbReference type="GO" id="GO:0051015">
    <property type="term" value="F:actin filament binding"/>
    <property type="evidence" value="ECO:0007669"/>
    <property type="project" value="TreeGrafter"/>
</dbReference>
<dbReference type="GO" id="GO:0005640">
    <property type="term" value="C:nuclear outer membrane"/>
    <property type="evidence" value="ECO:0007669"/>
    <property type="project" value="UniProtKB-SubCell"/>
</dbReference>
<comment type="similarity">
    <text evidence="1">Belongs to the nesprin family.</text>
</comment>
<dbReference type="GO" id="GO:0034993">
    <property type="term" value="C:meiotic nuclear membrane microtubule tethering complex"/>
    <property type="evidence" value="ECO:0007669"/>
    <property type="project" value="TreeGrafter"/>
</dbReference>
<dbReference type="RefSeq" id="XP_031437383.1">
    <property type="nucleotide sequence ID" value="XM_031581523.2"/>
</dbReference>
<dbReference type="GO" id="GO:0007097">
    <property type="term" value="P:nuclear migration"/>
    <property type="evidence" value="ECO:0007669"/>
    <property type="project" value="TreeGrafter"/>
</dbReference>
<keyword evidence="12" id="KW-1185">Reference proteome</keyword>
<dbReference type="Gene3D" id="1.20.58.60">
    <property type="match status" value="3"/>
</dbReference>
<evidence type="ECO:0000256" key="6">
    <source>
        <dbReference type="ARBA" id="ARBA00023242"/>
    </source>
</evidence>
<keyword evidence="9" id="KW-0175">Coiled coil</keyword>
<dbReference type="InterPro" id="IPR012315">
    <property type="entry name" value="KASH"/>
</dbReference>
<dbReference type="PROSITE" id="PS51049">
    <property type="entry name" value="KASH"/>
    <property type="match status" value="1"/>
</dbReference>
<feature type="coiled-coil region" evidence="9">
    <location>
        <begin position="586"/>
        <end position="616"/>
    </location>
</feature>
<dbReference type="SUPFAM" id="SSF46966">
    <property type="entry name" value="Spectrin repeat"/>
    <property type="match status" value="4"/>
</dbReference>
<evidence type="ECO:0000256" key="2">
    <source>
        <dbReference type="ARBA" id="ARBA00022692"/>
    </source>
</evidence>
<feature type="compositionally biased region" description="Basic and acidic residues" evidence="10">
    <location>
        <begin position="775"/>
        <end position="785"/>
    </location>
</feature>
<reference evidence="13" key="1">
    <citation type="submission" date="2025-08" db="UniProtKB">
        <authorList>
            <consortium name="RefSeq"/>
        </authorList>
    </citation>
    <scope>IDENTIFICATION</scope>
</reference>
<dbReference type="Pfam" id="PF25803">
    <property type="entry name" value="Spectrin_SYNE1_2"/>
    <property type="match status" value="1"/>
</dbReference>
<dbReference type="OrthoDB" id="9838382at2759"/>
<sequence length="1084" mass="122961">MILPPSKPATPSTMTHLEQVEFDQRLDSAASWIQVVRERLRQNDNTQGPREDLEARVRATEEICVSKEEGRMKVDLVVVAAESLLRTCSEEDRVHIHTKLRELKTLWEETSTYITHCHSRVEWVWLHWGEYLKAYEGLWAWLLRVRMALAPELELQLGLQEKLWQLEHHRVLLEDAQHHASHLERLMEEAEGLHVRTEDESVGPEARKDLESAYNKMLQQAKKRVSSLERIVEEQRAYDNLVEDFRSWLVSQTQKVNQSLDAKGPPEIKLKTLQELYDTVSSREEALCHIEFVAIGVKNGSSPGGAERITQETEALRGVWESLKERLVAEQEALRELQQSQEARVSLSGQLEREVTRLRTLVQKFGRELEDGEEGSLAAWRKSADILSAMATEEPCVEQLKVELKKLFRYPHDATSLSDRVLACMKEFQGVKSRAFRLCAEREAGFTKCLRELLQDHSCWSQMAKKMLEVPLEPPDSKNITLVLGNVEKLLQHRHHLQERQRHLPLDEDSLNIVYGPEKAHDLLKDLDVAFRTREDLYERLQPRKTQLQGMLSNVDQFDKGYESILKHLDSLRERLTSVATLQPDLEAKRTQSDQLKAIVAELEATQADLTSLEALAADNHGYMKRFNLLYAEWKNLLSRAKVKLNENTQNVAEHEEFSRSLLDLEGWLKATQEKMAACGGVSGQGNGDGVSTDIEPGELLEREMQFHQTEAQGQRVMARTGKEGQGQILQALQRLREYWNVIYTLHTQPQSHPRLTERDGKPSATASSRVKSKQMAERVEDTRRGLPSLKQCDSGPRLGYEKEGGNTVRMLATPAMDEYPGGIQELDGQGFRWQHTASGSGGVNQQRLEGVDVSGVLPLVDSSRSTLRHRMNPRGETEGLTSTTTMSLDAQLVSDTAGSVKGSGHAQSGGNPCKHREAFEAWLKRGNAELSKISSYKGPLSPKERQTQQQKLLELRADLTRGHDLFQRMTSAGIEGQALEELRYHWMLYKTKLQDFGNLQTQPELKDKLAPKQTALEARKPQKSGGFLQRVCCVALPLQLLLLSLLLLAFLLPLTEESASCSLVNNFARSFKVMLRHDGLPPT</sequence>
<evidence type="ECO:0000313" key="13">
    <source>
        <dbReference type="RefSeq" id="XP_031437383.1"/>
    </source>
</evidence>
<dbReference type="Pfam" id="PF25804">
    <property type="entry name" value="SYNE3"/>
    <property type="match status" value="1"/>
</dbReference>